<dbReference type="InterPro" id="IPR036390">
    <property type="entry name" value="WH_DNA-bd_sf"/>
</dbReference>
<dbReference type="PANTHER" id="PTHR30346">
    <property type="entry name" value="TRANSCRIPTIONAL DUAL REGULATOR HCAR-RELATED"/>
    <property type="match status" value="1"/>
</dbReference>
<comment type="similarity">
    <text evidence="1">Belongs to the LysR transcriptional regulatory family.</text>
</comment>
<dbReference type="PROSITE" id="PS50931">
    <property type="entry name" value="HTH_LYSR"/>
    <property type="match status" value="1"/>
</dbReference>
<reference evidence="7 8" key="1">
    <citation type="submission" date="2019-03" db="EMBL/GenBank/DDBJ databases">
        <title>Genomic Encyclopedia of Type Strains, Phase IV (KMG-IV): sequencing the most valuable type-strain genomes for metagenomic binning, comparative biology and taxonomic classification.</title>
        <authorList>
            <person name="Goeker M."/>
        </authorList>
    </citation>
    <scope>NUCLEOTIDE SEQUENCE [LARGE SCALE GENOMIC DNA]</scope>
    <source>
        <strain evidence="7 8">DSM 44496</strain>
    </source>
</reference>
<sequence length="336" mass="36667">MSNNRQASANNHWMWKQVLDLDLDLSAVRAMVAVSDEGQFGLAAAVLGISQQAVSKRIAKLESQLNAQLFERRIGNVALTAHGTRFLPHARSILATADTAVAAVCDSQVLRVAVHGAQIADANLMRFYLEKHPYAEIELIMMGPATTSRDAVIDGRVDVAFARRHWHARPLPTHVSAIPAYLDALHLLVGKGHPLADRDRVDLEALAHLTAWVPGAGFDSEVGDFYGRLGDSCGITITTEQQKGGIGFANVVDRIAESTTLVTFGGEGTTTPWHPDIRRIPIVNPTPAYPMALLWREAINDHPQLNSLIDFVIASYNGNAVDSMWVPEPDRAFCTR</sequence>
<dbReference type="FunFam" id="1.10.10.10:FF:000001">
    <property type="entry name" value="LysR family transcriptional regulator"/>
    <property type="match status" value="1"/>
</dbReference>
<protein>
    <submittedName>
        <fullName evidence="7">DNA-binding transcriptional LysR family regulator</fullName>
    </submittedName>
</protein>
<keyword evidence="5" id="KW-0804">Transcription</keyword>
<evidence type="ECO:0000256" key="2">
    <source>
        <dbReference type="ARBA" id="ARBA00023015"/>
    </source>
</evidence>
<proteinExistence type="inferred from homology"/>
<gene>
    <name evidence="7" type="ORF">DFR75_1249</name>
</gene>
<dbReference type="GO" id="GO:0003700">
    <property type="term" value="F:DNA-binding transcription factor activity"/>
    <property type="evidence" value="ECO:0007669"/>
    <property type="project" value="InterPro"/>
</dbReference>
<evidence type="ECO:0000313" key="8">
    <source>
        <dbReference type="Proteomes" id="UP000295087"/>
    </source>
</evidence>
<dbReference type="SUPFAM" id="SSF46785">
    <property type="entry name" value="Winged helix' DNA-binding domain"/>
    <property type="match status" value="1"/>
</dbReference>
<dbReference type="Gene3D" id="1.10.10.10">
    <property type="entry name" value="Winged helix-like DNA-binding domain superfamily/Winged helix DNA-binding domain"/>
    <property type="match status" value="1"/>
</dbReference>
<organism evidence="7 8">
    <name type="scientific">Nocardia ignorata</name>
    <dbReference type="NCBI Taxonomy" id="145285"/>
    <lineage>
        <taxon>Bacteria</taxon>
        <taxon>Bacillati</taxon>
        <taxon>Actinomycetota</taxon>
        <taxon>Actinomycetes</taxon>
        <taxon>Mycobacteriales</taxon>
        <taxon>Nocardiaceae</taxon>
        <taxon>Nocardia</taxon>
    </lineage>
</organism>
<dbReference type="InterPro" id="IPR000847">
    <property type="entry name" value="LysR_HTH_N"/>
</dbReference>
<dbReference type="Proteomes" id="UP000295087">
    <property type="component" value="Unassembled WGS sequence"/>
</dbReference>
<dbReference type="GO" id="GO:0032993">
    <property type="term" value="C:protein-DNA complex"/>
    <property type="evidence" value="ECO:0007669"/>
    <property type="project" value="TreeGrafter"/>
</dbReference>
<accession>A0A4R6NY29</accession>
<dbReference type="Gene3D" id="3.40.190.290">
    <property type="match status" value="1"/>
</dbReference>
<dbReference type="GO" id="GO:0003677">
    <property type="term" value="F:DNA binding"/>
    <property type="evidence" value="ECO:0007669"/>
    <property type="project" value="UniProtKB-KW"/>
</dbReference>
<evidence type="ECO:0000256" key="1">
    <source>
        <dbReference type="ARBA" id="ARBA00009437"/>
    </source>
</evidence>
<dbReference type="PRINTS" id="PR00039">
    <property type="entry name" value="HTHLYSR"/>
</dbReference>
<dbReference type="EMBL" id="SNXK01000024">
    <property type="protein sequence ID" value="TDP27587.1"/>
    <property type="molecule type" value="Genomic_DNA"/>
</dbReference>
<dbReference type="Pfam" id="PF00126">
    <property type="entry name" value="HTH_1"/>
    <property type="match status" value="1"/>
</dbReference>
<evidence type="ECO:0000256" key="5">
    <source>
        <dbReference type="ARBA" id="ARBA00023163"/>
    </source>
</evidence>
<dbReference type="RefSeq" id="WP_243750172.1">
    <property type="nucleotide sequence ID" value="NZ_SNXK01000024.1"/>
</dbReference>
<dbReference type="PANTHER" id="PTHR30346:SF0">
    <property type="entry name" value="HCA OPERON TRANSCRIPTIONAL ACTIVATOR HCAR"/>
    <property type="match status" value="1"/>
</dbReference>
<dbReference type="Pfam" id="PF03466">
    <property type="entry name" value="LysR_substrate"/>
    <property type="match status" value="1"/>
</dbReference>
<evidence type="ECO:0000256" key="4">
    <source>
        <dbReference type="ARBA" id="ARBA00023159"/>
    </source>
</evidence>
<comment type="caution">
    <text evidence="7">The sequence shown here is derived from an EMBL/GenBank/DDBJ whole genome shotgun (WGS) entry which is preliminary data.</text>
</comment>
<evidence type="ECO:0000256" key="3">
    <source>
        <dbReference type="ARBA" id="ARBA00023125"/>
    </source>
</evidence>
<dbReference type="SUPFAM" id="SSF53850">
    <property type="entry name" value="Periplasmic binding protein-like II"/>
    <property type="match status" value="1"/>
</dbReference>
<keyword evidence="4" id="KW-0010">Activator</keyword>
<evidence type="ECO:0000259" key="6">
    <source>
        <dbReference type="PROSITE" id="PS50931"/>
    </source>
</evidence>
<feature type="domain" description="HTH lysR-type" evidence="6">
    <location>
        <begin position="23"/>
        <end position="80"/>
    </location>
</feature>
<evidence type="ECO:0000313" key="7">
    <source>
        <dbReference type="EMBL" id="TDP27587.1"/>
    </source>
</evidence>
<dbReference type="InterPro" id="IPR005119">
    <property type="entry name" value="LysR_subst-bd"/>
</dbReference>
<name>A0A4R6NY29_NOCIG</name>
<keyword evidence="3 7" id="KW-0238">DNA-binding</keyword>
<dbReference type="AlphaFoldDB" id="A0A4R6NY29"/>
<dbReference type="InterPro" id="IPR036388">
    <property type="entry name" value="WH-like_DNA-bd_sf"/>
</dbReference>
<keyword evidence="2" id="KW-0805">Transcription regulation</keyword>
<keyword evidence="8" id="KW-1185">Reference proteome</keyword>